<keyword evidence="3" id="KW-0378">Hydrolase</keyword>
<dbReference type="PANTHER" id="PTHR22835:SF683">
    <property type="entry name" value="OS05G0506800 PROTEIN"/>
    <property type="match status" value="1"/>
</dbReference>
<evidence type="ECO:0000256" key="3">
    <source>
        <dbReference type="ARBA" id="ARBA00022801"/>
    </source>
</evidence>
<dbReference type="EMBL" id="CAMGYJ010000007">
    <property type="protein sequence ID" value="CAI0444976.1"/>
    <property type="molecule type" value="Genomic_DNA"/>
</dbReference>
<dbReference type="PANTHER" id="PTHR22835">
    <property type="entry name" value="ZINC FINGER FYVE DOMAIN CONTAINING PROTEIN"/>
    <property type="match status" value="1"/>
</dbReference>
<dbReference type="Gene3D" id="3.40.50.1110">
    <property type="entry name" value="SGNH hydrolase"/>
    <property type="match status" value="1"/>
</dbReference>
<evidence type="ECO:0000256" key="1">
    <source>
        <dbReference type="ARBA" id="ARBA00008668"/>
    </source>
</evidence>
<dbReference type="InterPro" id="IPR036514">
    <property type="entry name" value="SGNH_hydro_sf"/>
</dbReference>
<comment type="similarity">
    <text evidence="1">Belongs to the 'GDSL' lipolytic enzyme family.</text>
</comment>
<evidence type="ECO:0000313" key="5">
    <source>
        <dbReference type="EMBL" id="CAI0444976.1"/>
    </source>
</evidence>
<dbReference type="Proteomes" id="UP001154282">
    <property type="component" value="Unassembled WGS sequence"/>
</dbReference>
<evidence type="ECO:0000256" key="4">
    <source>
        <dbReference type="ARBA" id="ARBA00023180"/>
    </source>
</evidence>
<dbReference type="Pfam" id="PF00657">
    <property type="entry name" value="Lipase_GDSL"/>
    <property type="match status" value="1"/>
</dbReference>
<evidence type="ECO:0000313" key="6">
    <source>
        <dbReference type="Proteomes" id="UP001154282"/>
    </source>
</evidence>
<keyword evidence="2" id="KW-0732">Signal</keyword>
<keyword evidence="6" id="KW-1185">Reference proteome</keyword>
<reference evidence="5" key="1">
    <citation type="submission" date="2022-08" db="EMBL/GenBank/DDBJ databases">
        <authorList>
            <person name="Gutierrez-Valencia J."/>
        </authorList>
    </citation>
    <scope>NUCLEOTIDE SEQUENCE</scope>
</reference>
<dbReference type="CDD" id="cd01837">
    <property type="entry name" value="SGNH_plant_lipase_like"/>
    <property type="match status" value="1"/>
</dbReference>
<name>A0AAV0MFP7_9ROSI</name>
<dbReference type="InterPro" id="IPR001087">
    <property type="entry name" value="GDSL"/>
</dbReference>
<dbReference type="GO" id="GO:0016788">
    <property type="term" value="F:hydrolase activity, acting on ester bonds"/>
    <property type="evidence" value="ECO:0007669"/>
    <property type="project" value="InterPro"/>
</dbReference>
<organism evidence="5 6">
    <name type="scientific">Linum tenue</name>
    <dbReference type="NCBI Taxonomy" id="586396"/>
    <lineage>
        <taxon>Eukaryota</taxon>
        <taxon>Viridiplantae</taxon>
        <taxon>Streptophyta</taxon>
        <taxon>Embryophyta</taxon>
        <taxon>Tracheophyta</taxon>
        <taxon>Spermatophyta</taxon>
        <taxon>Magnoliopsida</taxon>
        <taxon>eudicotyledons</taxon>
        <taxon>Gunneridae</taxon>
        <taxon>Pentapetalae</taxon>
        <taxon>rosids</taxon>
        <taxon>fabids</taxon>
        <taxon>Malpighiales</taxon>
        <taxon>Linaceae</taxon>
        <taxon>Linum</taxon>
    </lineage>
</organism>
<proteinExistence type="inferred from homology"/>
<keyword evidence="4" id="KW-0325">Glycoprotein</keyword>
<gene>
    <name evidence="5" type="ORF">LITE_LOCUS28344</name>
</gene>
<evidence type="ECO:0000256" key="2">
    <source>
        <dbReference type="ARBA" id="ARBA00022729"/>
    </source>
</evidence>
<dbReference type="InterPro" id="IPR035669">
    <property type="entry name" value="SGNH_plant_lipase-like"/>
</dbReference>
<sequence length="432" mass="47169">MQSPIDIVAKFPKSLDSPYRSFPIFYLLLKMATPTTINTLVSPVVLLLILLSAPADYSNASAETAEAVGGETGPCFTSLFSFGDSVSDTGNHMLLGKCPHCCSLPNGETYFGCPTGRCCNGRLIVDFIAEKLGLPLLTPFPGELKSSNFRFGANLAEGGATALDFRFLAERGIFNTHTNVSLGDELKRFRNLLPTLCSSPSECKMYLGKSLIIMGEIGGIDYNRAYFENVAVEQITELVPYVVAEIGNAIQEMVELGAVTILVPGNFPLGCHAGYLAKFWSPNKEDYDPLTGCLVQFNNFAQHHNDLLQEEVVRLQKVYPHANIMYADYYNSVMRLHLHPDEFGFSASLVACCGGGGPYNYNESLLCGVPGTTACADPSTFINWDDHHLTEAAYRIIANDVLQGPFSIPRFNTSHCPVTTRAASGEGYYFAY</sequence>
<protein>
    <submittedName>
        <fullName evidence="5">Uncharacterized protein</fullName>
    </submittedName>
</protein>
<accession>A0AAV0MFP7</accession>
<comment type="caution">
    <text evidence="5">The sequence shown here is derived from an EMBL/GenBank/DDBJ whole genome shotgun (WGS) entry which is preliminary data.</text>
</comment>
<dbReference type="AlphaFoldDB" id="A0AAV0MFP7"/>